<dbReference type="PROSITE" id="PS00211">
    <property type="entry name" value="ABC_TRANSPORTER_1"/>
    <property type="match status" value="1"/>
</dbReference>
<dbReference type="SMART" id="SM00382">
    <property type="entry name" value="AAA"/>
    <property type="match status" value="1"/>
</dbReference>
<evidence type="ECO:0000256" key="4">
    <source>
        <dbReference type="ARBA" id="ARBA00022840"/>
    </source>
</evidence>
<feature type="domain" description="ABC transporter" evidence="6">
    <location>
        <begin position="2"/>
        <end position="233"/>
    </location>
</feature>
<dbReference type="GO" id="GO:0005524">
    <property type="term" value="F:ATP binding"/>
    <property type="evidence" value="ECO:0007669"/>
    <property type="project" value="UniProtKB-KW"/>
</dbReference>
<name>A0A3R9PE22_9CREN</name>
<evidence type="ECO:0000256" key="1">
    <source>
        <dbReference type="ARBA" id="ARBA00005417"/>
    </source>
</evidence>
<protein>
    <submittedName>
        <fullName evidence="7">ABC transporter ATP-binding protein</fullName>
    </submittedName>
</protein>
<dbReference type="PANTHER" id="PTHR43820:SF7">
    <property type="entry name" value="BRANCHED-CHAIN AMINO ACID TRANSPORT ATP-BINDING PROTEIN LIVF-RELATED"/>
    <property type="match status" value="1"/>
</dbReference>
<evidence type="ECO:0000313" key="8">
    <source>
        <dbReference type="Proteomes" id="UP000277582"/>
    </source>
</evidence>
<dbReference type="InterPro" id="IPR027417">
    <property type="entry name" value="P-loop_NTPase"/>
</dbReference>
<evidence type="ECO:0000259" key="6">
    <source>
        <dbReference type="PROSITE" id="PS50893"/>
    </source>
</evidence>
<comment type="caution">
    <text evidence="7">The sequence shown here is derived from an EMBL/GenBank/DDBJ whole genome shotgun (WGS) entry which is preliminary data.</text>
</comment>
<dbReference type="GO" id="GO:0015658">
    <property type="term" value="F:branched-chain amino acid transmembrane transporter activity"/>
    <property type="evidence" value="ECO:0007669"/>
    <property type="project" value="TreeGrafter"/>
</dbReference>
<organism evidence="7 8">
    <name type="scientific">Candidatus Methanodesulfokora washburnensis</name>
    <dbReference type="NCBI Taxonomy" id="2478471"/>
    <lineage>
        <taxon>Archaea</taxon>
        <taxon>Thermoproteota</taxon>
        <taxon>Candidatus Korarchaeia</taxon>
        <taxon>Candidatus Korarchaeia incertae sedis</taxon>
        <taxon>Candidatus Methanodesulfokora</taxon>
    </lineage>
</organism>
<dbReference type="RefSeq" id="WP_125671715.1">
    <property type="nucleotide sequence ID" value="NZ_RCOS01000108.1"/>
</dbReference>
<dbReference type="OrthoDB" id="97750at2157"/>
<dbReference type="AlphaFoldDB" id="A0A3R9PE22"/>
<dbReference type="Pfam" id="PF00005">
    <property type="entry name" value="ABC_tran"/>
    <property type="match status" value="1"/>
</dbReference>
<proteinExistence type="inferred from homology"/>
<evidence type="ECO:0000313" key="7">
    <source>
        <dbReference type="EMBL" id="RSN73865.1"/>
    </source>
</evidence>
<dbReference type="Gene3D" id="3.40.50.300">
    <property type="entry name" value="P-loop containing nucleotide triphosphate hydrolases"/>
    <property type="match status" value="1"/>
</dbReference>
<dbReference type="PROSITE" id="PS50893">
    <property type="entry name" value="ABC_TRANSPORTER_2"/>
    <property type="match status" value="1"/>
</dbReference>
<evidence type="ECO:0000256" key="5">
    <source>
        <dbReference type="ARBA" id="ARBA00022970"/>
    </source>
</evidence>
<dbReference type="EMBL" id="RCOS01000108">
    <property type="protein sequence ID" value="RSN73865.1"/>
    <property type="molecule type" value="Genomic_DNA"/>
</dbReference>
<dbReference type="PANTHER" id="PTHR43820">
    <property type="entry name" value="HIGH-AFFINITY BRANCHED-CHAIN AMINO ACID TRANSPORT ATP-BINDING PROTEIN LIVF"/>
    <property type="match status" value="1"/>
</dbReference>
<evidence type="ECO:0000256" key="2">
    <source>
        <dbReference type="ARBA" id="ARBA00022448"/>
    </source>
</evidence>
<keyword evidence="4 7" id="KW-0067">ATP-binding</keyword>
<dbReference type="Proteomes" id="UP000277582">
    <property type="component" value="Unassembled WGS sequence"/>
</dbReference>
<dbReference type="InterPro" id="IPR017871">
    <property type="entry name" value="ABC_transporter-like_CS"/>
</dbReference>
<dbReference type="SUPFAM" id="SSF52540">
    <property type="entry name" value="P-loop containing nucleoside triphosphate hydrolases"/>
    <property type="match status" value="1"/>
</dbReference>
<dbReference type="CDD" id="cd03224">
    <property type="entry name" value="ABC_TM1139_LivF_branched"/>
    <property type="match status" value="1"/>
</dbReference>
<keyword evidence="8" id="KW-1185">Reference proteome</keyword>
<dbReference type="InterPro" id="IPR052156">
    <property type="entry name" value="BCAA_Transport_ATP-bd_LivF"/>
</dbReference>
<accession>A0A3R9PE22</accession>
<keyword evidence="2" id="KW-0813">Transport</keyword>
<gene>
    <name evidence="7" type="ORF">D6D85_09305</name>
</gene>
<sequence length="235" mass="26054">MLRVENLNSGYGKLHVLYDISVECGKKEIVAVLGPNGAGKTTLLNSIFGIADIYSGSIKLDGEEISKLPPHNIARKGIAYVLQMINIFSELSVDENLRISMALSKNTSPEMLDYVYELFPILKERRKQRAGTLSGGERQMLAMSIGLVRNPKLLLLDEPTAGLMPLYVNLITKKISEIRDQKEISVILVEQNVQKAIEVADRVYVLVSGQIVFKGLPSELMGEKEIMKLYLGMGD</sequence>
<dbReference type="GO" id="GO:0016887">
    <property type="term" value="F:ATP hydrolysis activity"/>
    <property type="evidence" value="ECO:0007669"/>
    <property type="project" value="InterPro"/>
</dbReference>
<dbReference type="GO" id="GO:0015807">
    <property type="term" value="P:L-amino acid transport"/>
    <property type="evidence" value="ECO:0007669"/>
    <property type="project" value="TreeGrafter"/>
</dbReference>
<evidence type="ECO:0000256" key="3">
    <source>
        <dbReference type="ARBA" id="ARBA00022741"/>
    </source>
</evidence>
<keyword evidence="5" id="KW-0029">Amino-acid transport</keyword>
<comment type="similarity">
    <text evidence="1">Belongs to the ABC transporter superfamily.</text>
</comment>
<dbReference type="InterPro" id="IPR003439">
    <property type="entry name" value="ABC_transporter-like_ATP-bd"/>
</dbReference>
<dbReference type="InterPro" id="IPR003593">
    <property type="entry name" value="AAA+_ATPase"/>
</dbReference>
<reference evidence="7 8" key="1">
    <citation type="submission" date="2018-10" db="EMBL/GenBank/DDBJ databases">
        <title>Co-occurring genomic capacity for anaerobic methane metabolism and dissimilatory sulfite reduction discovered in the Korarchaeota.</title>
        <authorList>
            <person name="Mckay L.J."/>
            <person name="Dlakic M."/>
            <person name="Fields M.W."/>
            <person name="Delmont T.O."/>
            <person name="Eren A.M."/>
            <person name="Jay Z.J."/>
            <person name="Klingelsmith K.B."/>
            <person name="Rusch D.B."/>
            <person name="Inskeep W.P."/>
        </authorList>
    </citation>
    <scope>NUCLEOTIDE SEQUENCE [LARGE SCALE GENOMIC DNA]</scope>
    <source>
        <strain evidence="7 8">MDKW</strain>
    </source>
</reference>
<keyword evidence="3" id="KW-0547">Nucleotide-binding</keyword>